<evidence type="ECO:0000313" key="2">
    <source>
        <dbReference type="Proteomes" id="UP001567538"/>
    </source>
</evidence>
<gene>
    <name evidence="1" type="ORF">AAHA92_04001</name>
</gene>
<sequence length="100" mass="10598">MGVVPCGSMRAVMWGVQPQFVFGSSAAARASVSTHCLSKRAPSLISTIFSQKPLGELFGSASYVKPCQSRGARLVVRAEKDFYSVLGVSKNANKSEIKSG</sequence>
<reference evidence="1 2" key="1">
    <citation type="submission" date="2024-06" db="EMBL/GenBank/DDBJ databases">
        <title>A chromosome level genome sequence of Diviner's sage (Salvia divinorum).</title>
        <authorList>
            <person name="Ford S.A."/>
            <person name="Ro D.-K."/>
            <person name="Ness R.W."/>
            <person name="Phillips M.A."/>
        </authorList>
    </citation>
    <scope>NUCLEOTIDE SEQUENCE [LARGE SCALE GENOMIC DNA]</scope>
    <source>
        <strain evidence="1">SAF-2024a</strain>
        <tissue evidence="1">Leaf</tissue>
    </source>
</reference>
<comment type="caution">
    <text evidence="1">The sequence shown here is derived from an EMBL/GenBank/DDBJ whole genome shotgun (WGS) entry which is preliminary data.</text>
</comment>
<accession>A0ABD1HXS6</accession>
<organism evidence="1 2">
    <name type="scientific">Salvia divinorum</name>
    <name type="common">Maria pastora</name>
    <name type="synonym">Diviner's sage</name>
    <dbReference type="NCBI Taxonomy" id="28513"/>
    <lineage>
        <taxon>Eukaryota</taxon>
        <taxon>Viridiplantae</taxon>
        <taxon>Streptophyta</taxon>
        <taxon>Embryophyta</taxon>
        <taxon>Tracheophyta</taxon>
        <taxon>Spermatophyta</taxon>
        <taxon>Magnoliopsida</taxon>
        <taxon>eudicotyledons</taxon>
        <taxon>Gunneridae</taxon>
        <taxon>Pentapetalae</taxon>
        <taxon>asterids</taxon>
        <taxon>lamiids</taxon>
        <taxon>Lamiales</taxon>
        <taxon>Lamiaceae</taxon>
        <taxon>Nepetoideae</taxon>
        <taxon>Mentheae</taxon>
        <taxon>Salviinae</taxon>
        <taxon>Salvia</taxon>
        <taxon>Salvia subgen. Calosphace</taxon>
    </lineage>
</organism>
<proteinExistence type="predicted"/>
<dbReference type="AlphaFoldDB" id="A0ABD1HXS6"/>
<evidence type="ECO:0000313" key="1">
    <source>
        <dbReference type="EMBL" id="KAL1561280.1"/>
    </source>
</evidence>
<keyword evidence="2" id="KW-1185">Reference proteome</keyword>
<name>A0ABD1HXS6_SALDI</name>
<protein>
    <submittedName>
        <fullName evidence="1">Chaperone protein dnaJ A7A, chloroplastic-like</fullName>
    </submittedName>
</protein>
<dbReference type="EMBL" id="JBEAFC010000003">
    <property type="protein sequence ID" value="KAL1561280.1"/>
    <property type="molecule type" value="Genomic_DNA"/>
</dbReference>
<dbReference type="Proteomes" id="UP001567538">
    <property type="component" value="Unassembled WGS sequence"/>
</dbReference>